<name>A0A2W7BRE3_9HYPH</name>
<evidence type="ECO:0000313" key="2">
    <source>
        <dbReference type="Proteomes" id="UP000248616"/>
    </source>
</evidence>
<proteinExistence type="predicted"/>
<dbReference type="OrthoDB" id="8079656at2"/>
<gene>
    <name evidence="1" type="ORF">B5V02_39335</name>
</gene>
<organism evidence="1 2">
    <name type="scientific">Mesorhizobium kowhaii</name>
    <dbReference type="NCBI Taxonomy" id="1300272"/>
    <lineage>
        <taxon>Bacteria</taxon>
        <taxon>Pseudomonadati</taxon>
        <taxon>Pseudomonadota</taxon>
        <taxon>Alphaproteobacteria</taxon>
        <taxon>Hyphomicrobiales</taxon>
        <taxon>Phyllobacteriaceae</taxon>
        <taxon>Mesorhizobium</taxon>
    </lineage>
</organism>
<dbReference type="EMBL" id="MZXV01000085">
    <property type="protein sequence ID" value="PZV33375.1"/>
    <property type="molecule type" value="Genomic_DNA"/>
</dbReference>
<dbReference type="Pfam" id="PF20039">
    <property type="entry name" value="DUF6441"/>
    <property type="match status" value="1"/>
</dbReference>
<dbReference type="AlphaFoldDB" id="A0A2W7BRE3"/>
<comment type="caution">
    <text evidence="1">The sequence shown here is derived from an EMBL/GenBank/DDBJ whole genome shotgun (WGS) entry which is preliminary data.</text>
</comment>
<dbReference type="Proteomes" id="UP000248616">
    <property type="component" value="Unassembled WGS sequence"/>
</dbReference>
<dbReference type="RefSeq" id="WP_111549329.1">
    <property type="nucleotide sequence ID" value="NZ_MZXV01000085.1"/>
</dbReference>
<accession>A0A2W7BRE3</accession>
<evidence type="ECO:0000313" key="1">
    <source>
        <dbReference type="EMBL" id="PZV33375.1"/>
    </source>
</evidence>
<keyword evidence="2" id="KW-1185">Reference proteome</keyword>
<reference evidence="2" key="1">
    <citation type="submission" date="2017-03" db="EMBL/GenBank/DDBJ databases">
        <authorList>
            <person name="Safronova V.I."/>
            <person name="Sazanova A.L."/>
            <person name="Chirak E.R."/>
        </authorList>
    </citation>
    <scope>NUCLEOTIDE SEQUENCE [LARGE SCALE GENOMIC DNA]</scope>
    <source>
        <strain evidence="2">Ach-343</strain>
    </source>
</reference>
<protein>
    <submittedName>
        <fullName evidence="1">Uncharacterized protein</fullName>
    </submittedName>
</protein>
<sequence length="219" mass="24009">MANPFRFRITAPEGEIERAMRKNYHVMAKAAQGAMNQAATNIKKEGRADIMGAGFSKRFANSFRVNVYPKRKESVGAAALVFDAIKYADIFETGGTIHGKPMLWLPLPTAPKKIGRQRMTPELYVRQIGPLFPINRAGKRPLLAANIGVSARQRASGKVGKITNAKLRKGASGSGPRQAVPLFVGVDDVTLKKRFNLRRITAANAAKLGQYFAENLKDE</sequence>
<dbReference type="InterPro" id="IPR045622">
    <property type="entry name" value="DUF6441"/>
</dbReference>